<dbReference type="STRING" id="658057.SAMN04488032_10411"/>
<gene>
    <name evidence="7" type="primary">rpoE</name>
    <name evidence="7" type="ORF">PAM7971_02066</name>
</gene>
<dbReference type="InterPro" id="IPR014284">
    <property type="entry name" value="RNA_pol_sigma-70_dom"/>
</dbReference>
<dbReference type="GO" id="GO:0006352">
    <property type="term" value="P:DNA-templated transcription initiation"/>
    <property type="evidence" value="ECO:0007669"/>
    <property type="project" value="InterPro"/>
</dbReference>
<dbReference type="SUPFAM" id="SSF88659">
    <property type="entry name" value="Sigma3 and sigma4 domains of RNA polymerase sigma factors"/>
    <property type="match status" value="1"/>
</dbReference>
<keyword evidence="3" id="KW-0731">Sigma factor</keyword>
<feature type="domain" description="RNA polymerase sigma-70 region 2" evidence="5">
    <location>
        <begin position="83"/>
        <end position="151"/>
    </location>
</feature>
<comment type="similarity">
    <text evidence="1">Belongs to the sigma-70 factor family. ECF subfamily.</text>
</comment>
<dbReference type="CDD" id="cd06171">
    <property type="entry name" value="Sigma70_r4"/>
    <property type="match status" value="1"/>
</dbReference>
<dbReference type="NCBIfam" id="TIGR02937">
    <property type="entry name" value="sigma70-ECF"/>
    <property type="match status" value="1"/>
</dbReference>
<evidence type="ECO:0000256" key="3">
    <source>
        <dbReference type="ARBA" id="ARBA00023082"/>
    </source>
</evidence>
<dbReference type="InterPro" id="IPR013325">
    <property type="entry name" value="RNA_pol_sigma_r2"/>
</dbReference>
<dbReference type="SUPFAM" id="SSF88946">
    <property type="entry name" value="Sigma2 domain of RNA polymerase sigma factors"/>
    <property type="match status" value="1"/>
</dbReference>
<keyword evidence="8" id="KW-1185">Reference proteome</keyword>
<dbReference type="GO" id="GO:0003677">
    <property type="term" value="F:DNA binding"/>
    <property type="evidence" value="ECO:0007669"/>
    <property type="project" value="InterPro"/>
</dbReference>
<name>A0A1Y5SKD9_9RHOB</name>
<dbReference type="AlphaFoldDB" id="A0A1Y5SKD9"/>
<dbReference type="Proteomes" id="UP000193307">
    <property type="component" value="Unassembled WGS sequence"/>
</dbReference>
<evidence type="ECO:0000313" key="7">
    <source>
        <dbReference type="EMBL" id="SLN42894.1"/>
    </source>
</evidence>
<dbReference type="Pfam" id="PF04542">
    <property type="entry name" value="Sigma70_r2"/>
    <property type="match status" value="1"/>
</dbReference>
<dbReference type="InterPro" id="IPR039425">
    <property type="entry name" value="RNA_pol_sigma-70-like"/>
</dbReference>
<dbReference type="Gene3D" id="1.10.10.10">
    <property type="entry name" value="Winged helix-like DNA-binding domain superfamily/Winged helix DNA-binding domain"/>
    <property type="match status" value="1"/>
</dbReference>
<evidence type="ECO:0000256" key="1">
    <source>
        <dbReference type="ARBA" id="ARBA00010641"/>
    </source>
</evidence>
<protein>
    <submittedName>
        <fullName evidence="7">ECF RNA polymerase sigma factor RpoE</fullName>
    </submittedName>
</protein>
<evidence type="ECO:0000256" key="4">
    <source>
        <dbReference type="ARBA" id="ARBA00023163"/>
    </source>
</evidence>
<proteinExistence type="inferred from homology"/>
<evidence type="ECO:0000256" key="2">
    <source>
        <dbReference type="ARBA" id="ARBA00023015"/>
    </source>
</evidence>
<evidence type="ECO:0000259" key="5">
    <source>
        <dbReference type="Pfam" id="PF04542"/>
    </source>
</evidence>
<dbReference type="PANTHER" id="PTHR43133:SF62">
    <property type="entry name" value="RNA POLYMERASE SIGMA FACTOR SIGZ"/>
    <property type="match status" value="1"/>
</dbReference>
<accession>A0A1Y5SKD9</accession>
<evidence type="ECO:0000313" key="8">
    <source>
        <dbReference type="Proteomes" id="UP000193307"/>
    </source>
</evidence>
<dbReference type="EMBL" id="FWFW01000005">
    <property type="protein sequence ID" value="SLN42894.1"/>
    <property type="molecule type" value="Genomic_DNA"/>
</dbReference>
<dbReference type="Gene3D" id="1.10.1740.10">
    <property type="match status" value="1"/>
</dbReference>
<dbReference type="InterPro" id="IPR007627">
    <property type="entry name" value="RNA_pol_sigma70_r2"/>
</dbReference>
<dbReference type="PANTHER" id="PTHR43133">
    <property type="entry name" value="RNA POLYMERASE ECF-TYPE SIGMA FACTO"/>
    <property type="match status" value="1"/>
</dbReference>
<dbReference type="InterPro" id="IPR013249">
    <property type="entry name" value="RNA_pol_sigma70_r4_t2"/>
</dbReference>
<evidence type="ECO:0000259" key="6">
    <source>
        <dbReference type="Pfam" id="PF08281"/>
    </source>
</evidence>
<dbReference type="Pfam" id="PF08281">
    <property type="entry name" value="Sigma70_r4_2"/>
    <property type="match status" value="1"/>
</dbReference>
<keyword evidence="4" id="KW-0804">Transcription</keyword>
<organism evidence="7 8">
    <name type="scientific">Pacificibacter marinus</name>
    <dbReference type="NCBI Taxonomy" id="658057"/>
    <lineage>
        <taxon>Bacteria</taxon>
        <taxon>Pseudomonadati</taxon>
        <taxon>Pseudomonadota</taxon>
        <taxon>Alphaproteobacteria</taxon>
        <taxon>Rhodobacterales</taxon>
        <taxon>Roseobacteraceae</taxon>
        <taxon>Pacificibacter</taxon>
    </lineage>
</organism>
<reference evidence="7 8" key="1">
    <citation type="submission" date="2017-03" db="EMBL/GenBank/DDBJ databases">
        <authorList>
            <person name="Afonso C.L."/>
            <person name="Miller P.J."/>
            <person name="Scott M.A."/>
            <person name="Spackman E."/>
            <person name="Goraichik I."/>
            <person name="Dimitrov K.M."/>
            <person name="Suarez D.L."/>
            <person name="Swayne D.E."/>
        </authorList>
    </citation>
    <scope>NUCLEOTIDE SEQUENCE [LARGE SCALE GENOMIC DNA]</scope>
    <source>
        <strain evidence="7 8">CECT 7971</strain>
    </source>
</reference>
<dbReference type="GO" id="GO:0016987">
    <property type="term" value="F:sigma factor activity"/>
    <property type="evidence" value="ECO:0007669"/>
    <property type="project" value="UniProtKB-KW"/>
</dbReference>
<sequence length="238" mass="27096">MKVTESICDPQLDAVRKTCMMVKERHISQRAVTARLKRTPPSGGKTILERMSVTLGQATSFSEQTEWMLKVRDARDRTAFASLFDHFAPRLRGMLMKNGFGAAQADDVIQDVMLSVWRKASSFNPERAEVSGWIFQIARNRQIDVIRKERRPMPEDLAMPESTDIDGEQVLGIEQEVQKLRSAIARLTPDQRDLVQKAYLGELTHSEIQAETGLPLGTIKSRIRLGLERLRFEMKGER</sequence>
<keyword evidence="2" id="KW-0805">Transcription regulation</keyword>
<dbReference type="InterPro" id="IPR036388">
    <property type="entry name" value="WH-like_DNA-bd_sf"/>
</dbReference>
<feature type="domain" description="RNA polymerase sigma factor 70 region 4 type 2" evidence="6">
    <location>
        <begin position="178"/>
        <end position="230"/>
    </location>
</feature>
<dbReference type="InterPro" id="IPR013324">
    <property type="entry name" value="RNA_pol_sigma_r3/r4-like"/>
</dbReference>